<name>A0A4R1LZ12_9SPHI</name>
<feature type="transmembrane region" description="Helical" evidence="6">
    <location>
        <begin position="404"/>
        <end position="424"/>
    </location>
</feature>
<evidence type="ECO:0000256" key="6">
    <source>
        <dbReference type="SAM" id="Phobius"/>
    </source>
</evidence>
<feature type="transmembrane region" description="Helical" evidence="6">
    <location>
        <begin position="340"/>
        <end position="358"/>
    </location>
</feature>
<keyword evidence="2" id="KW-0813">Transport</keyword>
<dbReference type="PANTHER" id="PTHR23519:SF1">
    <property type="entry name" value="AUTOPHAGY-RELATED PROTEIN 22"/>
    <property type="match status" value="1"/>
</dbReference>
<dbReference type="EMBL" id="SMGO01000001">
    <property type="protein sequence ID" value="TCK84816.1"/>
    <property type="molecule type" value="Genomic_DNA"/>
</dbReference>
<evidence type="ECO:0000259" key="7">
    <source>
        <dbReference type="PROSITE" id="PS50850"/>
    </source>
</evidence>
<dbReference type="SUPFAM" id="SSF103473">
    <property type="entry name" value="MFS general substrate transporter"/>
    <property type="match status" value="1"/>
</dbReference>
<feature type="transmembrane region" description="Helical" evidence="6">
    <location>
        <begin position="20"/>
        <end position="43"/>
    </location>
</feature>
<feature type="domain" description="Major facilitator superfamily (MFS) profile" evidence="7">
    <location>
        <begin position="244"/>
        <end position="439"/>
    </location>
</feature>
<evidence type="ECO:0000313" key="8">
    <source>
        <dbReference type="EMBL" id="TCK84816.1"/>
    </source>
</evidence>
<comment type="caution">
    <text evidence="8">The sequence shown here is derived from an EMBL/GenBank/DDBJ whole genome shotgun (WGS) entry which is preliminary data.</text>
</comment>
<evidence type="ECO:0000256" key="3">
    <source>
        <dbReference type="ARBA" id="ARBA00022692"/>
    </source>
</evidence>
<evidence type="ECO:0000313" key="9">
    <source>
        <dbReference type="Proteomes" id="UP000294616"/>
    </source>
</evidence>
<dbReference type="InterPro" id="IPR050495">
    <property type="entry name" value="ATG22/LtaA_families"/>
</dbReference>
<feature type="transmembrane region" description="Helical" evidence="6">
    <location>
        <begin position="316"/>
        <end position="334"/>
    </location>
</feature>
<feature type="transmembrane region" description="Helical" evidence="6">
    <location>
        <begin position="120"/>
        <end position="138"/>
    </location>
</feature>
<evidence type="ECO:0000256" key="5">
    <source>
        <dbReference type="ARBA" id="ARBA00023136"/>
    </source>
</evidence>
<dbReference type="Proteomes" id="UP000294616">
    <property type="component" value="Unassembled WGS sequence"/>
</dbReference>
<gene>
    <name evidence="8" type="ORF">C8N28_0110</name>
</gene>
<evidence type="ECO:0000256" key="2">
    <source>
        <dbReference type="ARBA" id="ARBA00022448"/>
    </source>
</evidence>
<feature type="transmembrane region" description="Helical" evidence="6">
    <location>
        <begin position="286"/>
        <end position="304"/>
    </location>
</feature>
<dbReference type="InterPro" id="IPR024671">
    <property type="entry name" value="Atg22-like"/>
</dbReference>
<proteinExistence type="predicted"/>
<evidence type="ECO:0000256" key="4">
    <source>
        <dbReference type="ARBA" id="ARBA00022989"/>
    </source>
</evidence>
<feature type="transmembrane region" description="Helical" evidence="6">
    <location>
        <begin position="63"/>
        <end position="86"/>
    </location>
</feature>
<feature type="transmembrane region" description="Helical" evidence="6">
    <location>
        <begin position="191"/>
        <end position="212"/>
    </location>
</feature>
<evidence type="ECO:0000256" key="1">
    <source>
        <dbReference type="ARBA" id="ARBA00004127"/>
    </source>
</evidence>
<keyword evidence="3 6" id="KW-0812">Transmembrane</keyword>
<dbReference type="PROSITE" id="PS50850">
    <property type="entry name" value="MFS"/>
    <property type="match status" value="1"/>
</dbReference>
<keyword evidence="9" id="KW-1185">Reference proteome</keyword>
<dbReference type="GO" id="GO:0022857">
    <property type="term" value="F:transmembrane transporter activity"/>
    <property type="evidence" value="ECO:0007669"/>
    <property type="project" value="InterPro"/>
</dbReference>
<dbReference type="Gene3D" id="1.20.1250.20">
    <property type="entry name" value="MFS general substrate transporter like domains"/>
    <property type="match status" value="1"/>
</dbReference>
<dbReference type="OrthoDB" id="9768783at2"/>
<dbReference type="Pfam" id="PF11700">
    <property type="entry name" value="ATG22"/>
    <property type="match status" value="1"/>
</dbReference>
<organism evidence="8 9">
    <name type="scientific">Albibacterium bauzanense</name>
    <dbReference type="NCBI Taxonomy" id="653929"/>
    <lineage>
        <taxon>Bacteria</taxon>
        <taxon>Pseudomonadati</taxon>
        <taxon>Bacteroidota</taxon>
        <taxon>Sphingobacteriia</taxon>
        <taxon>Sphingobacteriales</taxon>
        <taxon>Sphingobacteriaceae</taxon>
        <taxon>Albibacterium</taxon>
    </lineage>
</organism>
<accession>A0A4R1LZ12</accession>
<feature type="transmembrane region" description="Helical" evidence="6">
    <location>
        <begin position="159"/>
        <end position="179"/>
    </location>
</feature>
<keyword evidence="4 6" id="KW-1133">Transmembrane helix</keyword>
<dbReference type="RefSeq" id="WP_132220483.1">
    <property type="nucleotide sequence ID" value="NZ_SMGO01000001.1"/>
</dbReference>
<dbReference type="PANTHER" id="PTHR23519">
    <property type="entry name" value="AUTOPHAGY-RELATED PROTEIN 22"/>
    <property type="match status" value="1"/>
</dbReference>
<feature type="transmembrane region" description="Helical" evidence="6">
    <location>
        <begin position="253"/>
        <end position="274"/>
    </location>
</feature>
<comment type="subcellular location">
    <subcellularLocation>
        <location evidence="1">Endomembrane system</location>
        <topology evidence="1">Multi-pass membrane protein</topology>
    </subcellularLocation>
</comment>
<dbReference type="InterPro" id="IPR036259">
    <property type="entry name" value="MFS_trans_sf"/>
</dbReference>
<sequence>MGNIIKNDKPTIRAWAMFDWANSAYNLVITSTIFPAYYTIITLTEEYGDQVNFFGFSFINTALANYSLAFSYLVMVILLPIFSAIADYKGNRKSMMKVFTYIGGIACMGLYFFKLETLEWGIICSSLAAMGYIGGVLFNNSYLPEIATVDQQDAVSAKGFAYGYIGSVVLQLICFLFVLKPEWFGIEDPSFPARLSFLLVGIWWILFSQISFRKLPNKPRNQNKLNHHIIKKGFNELKKVWFQIKILPSLKGFLFAFFFYAMGVQTIMLVAAAFGEKVLHLGASKLIITILLIQIVAIAGAYLMSWLASKIGNVRVLMIVVTLWIVICISAFFISNEMQFYILAMLVGLVMGGTQSISRSTFSKLIPINTEDNASFFSFYDVTEKIAIVIGLFSFGFIEELTHNIRLSALFLVLFFLIGLILLFRMPKAIVLQQNDIPG</sequence>
<feature type="transmembrane region" description="Helical" evidence="6">
    <location>
        <begin position="98"/>
        <end position="114"/>
    </location>
</feature>
<reference evidence="8 9" key="1">
    <citation type="submission" date="2019-03" db="EMBL/GenBank/DDBJ databases">
        <title>Genomic Encyclopedia of Archaeal and Bacterial Type Strains, Phase II (KMG-II): from individual species to whole genera.</title>
        <authorList>
            <person name="Goeker M."/>
        </authorList>
    </citation>
    <scope>NUCLEOTIDE SEQUENCE [LARGE SCALE GENOMIC DNA]</scope>
    <source>
        <strain evidence="8 9">DSM 22554</strain>
    </source>
</reference>
<feature type="transmembrane region" description="Helical" evidence="6">
    <location>
        <begin position="379"/>
        <end position="398"/>
    </location>
</feature>
<dbReference type="InterPro" id="IPR020846">
    <property type="entry name" value="MFS_dom"/>
</dbReference>
<keyword evidence="5 6" id="KW-0472">Membrane</keyword>
<dbReference type="GO" id="GO:0012505">
    <property type="term" value="C:endomembrane system"/>
    <property type="evidence" value="ECO:0007669"/>
    <property type="project" value="UniProtKB-SubCell"/>
</dbReference>
<protein>
    <submittedName>
        <fullName evidence="8">UMF1 family MFS transporter</fullName>
    </submittedName>
</protein>
<dbReference type="AlphaFoldDB" id="A0A4R1LZ12"/>